<comment type="caution">
    <text evidence="2">The sequence shown here is derived from an EMBL/GenBank/DDBJ whole genome shotgun (WGS) entry which is preliminary data.</text>
</comment>
<dbReference type="AlphaFoldDB" id="A0A415JF04"/>
<gene>
    <name evidence="2" type="ORF">CHCC16736_2228</name>
</gene>
<accession>A0A415JF04</accession>
<dbReference type="EMBL" id="NILC01000033">
    <property type="protein sequence ID" value="TWL20944.1"/>
    <property type="molecule type" value="Genomic_DNA"/>
</dbReference>
<dbReference type="PROSITE" id="PS51257">
    <property type="entry name" value="PROKAR_LIPOPROTEIN"/>
    <property type="match status" value="1"/>
</dbReference>
<feature type="chain" id="PRO_5041088594" description="Lipoprotein" evidence="1">
    <location>
        <begin position="21"/>
        <end position="326"/>
    </location>
</feature>
<evidence type="ECO:0000313" key="2">
    <source>
        <dbReference type="EMBL" id="TWL20944.1"/>
    </source>
</evidence>
<reference evidence="2 3" key="1">
    <citation type="submission" date="2019-06" db="EMBL/GenBank/DDBJ databases">
        <title>Genome sequence analysis of &gt;100 Bacillus licheniformis strains suggests intrinsic resistance to this species.</title>
        <authorList>
            <person name="Wels M."/>
            <person name="Siezen R.J."/>
            <person name="Johansen E."/>
            <person name="Stuer-Lauridsen B."/>
            <person name="Bjerre K."/>
            <person name="Nielsen B.K.K."/>
        </authorList>
    </citation>
    <scope>NUCLEOTIDE SEQUENCE [LARGE SCALE GENOMIC DNA]</scope>
    <source>
        <strain evidence="2 3">BAC-16736</strain>
    </source>
</reference>
<evidence type="ECO:0000256" key="1">
    <source>
        <dbReference type="SAM" id="SignalP"/>
    </source>
</evidence>
<feature type="signal peptide" evidence="1">
    <location>
        <begin position="1"/>
        <end position="20"/>
    </location>
</feature>
<evidence type="ECO:0000313" key="3">
    <source>
        <dbReference type="Proteomes" id="UP000435910"/>
    </source>
</evidence>
<protein>
    <recommendedName>
        <fullName evidence="4">Lipoprotein</fullName>
    </recommendedName>
</protein>
<name>A0A415JF04_BACLI</name>
<evidence type="ECO:0008006" key="4">
    <source>
        <dbReference type="Google" id="ProtNLM"/>
    </source>
</evidence>
<sequence length="326" mass="35999">MKKRIFSLLMLMSAFVLVLAACQQADPKGSYAAAYKKLISAKSYEFSSDIGLKVDASNLGAEDKQFADMLNDATLTISGKTNAETKQSEAVVKAKLKVQNMSLDFDIPVYMDEKKQVGYIKIDSVLDSFGIFLGTAGMNFDSVKGKYLEFPLEDDKSSSKDTDELQKQLMESIKEAADNLPADKFEKADLTDKEKEQGASQKVAFSFSDKEIKAAVVKFIEIAGKASGEAVPKSELNKIKDGLKDVTFKKFDVTSTIDDKENLLTENADISFSVDSKKAPQSFGITASTTYKNIDGDVKFEHKPNKEDIVTEEEFEKLMAQDAMNF</sequence>
<organism evidence="2 3">
    <name type="scientific">Bacillus licheniformis</name>
    <dbReference type="NCBI Taxonomy" id="1402"/>
    <lineage>
        <taxon>Bacteria</taxon>
        <taxon>Bacillati</taxon>
        <taxon>Bacillota</taxon>
        <taxon>Bacilli</taxon>
        <taxon>Bacillales</taxon>
        <taxon>Bacillaceae</taxon>
        <taxon>Bacillus</taxon>
    </lineage>
</organism>
<proteinExistence type="predicted"/>
<dbReference type="Proteomes" id="UP000435910">
    <property type="component" value="Unassembled WGS sequence"/>
</dbReference>
<keyword evidence="1" id="KW-0732">Signal</keyword>
<dbReference type="RefSeq" id="WP_009328093.1">
    <property type="nucleotide sequence ID" value="NZ_BOQW01000004.1"/>
</dbReference>